<dbReference type="GO" id="GO:0022857">
    <property type="term" value="F:transmembrane transporter activity"/>
    <property type="evidence" value="ECO:0007669"/>
    <property type="project" value="TreeGrafter"/>
</dbReference>
<protein>
    <recommendedName>
        <fullName evidence="8">ABC3 transporter permease C-terminal domain-containing protein</fullName>
    </recommendedName>
</protein>
<feature type="domain" description="ABC3 transporter permease C-terminal" evidence="8">
    <location>
        <begin position="335"/>
        <end position="445"/>
    </location>
</feature>
<comment type="caution">
    <text evidence="9">The sequence shown here is derived from an EMBL/GenBank/DDBJ whole genome shotgun (WGS) entry which is preliminary data.</text>
</comment>
<dbReference type="GO" id="GO:0005886">
    <property type="term" value="C:plasma membrane"/>
    <property type="evidence" value="ECO:0007669"/>
    <property type="project" value="UniProtKB-SubCell"/>
</dbReference>
<feature type="transmembrane region" description="Helical" evidence="7">
    <location>
        <begin position="378"/>
        <end position="403"/>
    </location>
</feature>
<evidence type="ECO:0000256" key="6">
    <source>
        <dbReference type="ARBA" id="ARBA00038076"/>
    </source>
</evidence>
<feature type="transmembrane region" description="Helical" evidence="7">
    <location>
        <begin position="289"/>
        <end position="312"/>
    </location>
</feature>
<evidence type="ECO:0000259" key="8">
    <source>
        <dbReference type="Pfam" id="PF02687"/>
    </source>
</evidence>
<evidence type="ECO:0000256" key="4">
    <source>
        <dbReference type="ARBA" id="ARBA00022989"/>
    </source>
</evidence>
<dbReference type="PRINTS" id="PR00303">
    <property type="entry name" value="SECYTRNLCASE"/>
</dbReference>
<gene>
    <name evidence="9" type="ORF">H4683_004217</name>
</gene>
<evidence type="ECO:0000256" key="7">
    <source>
        <dbReference type="SAM" id="Phobius"/>
    </source>
</evidence>
<feature type="transmembrane region" description="Helical" evidence="7">
    <location>
        <begin position="188"/>
        <end position="212"/>
    </location>
</feature>
<evidence type="ECO:0000256" key="1">
    <source>
        <dbReference type="ARBA" id="ARBA00004651"/>
    </source>
</evidence>
<accession>A0A927RFA4</accession>
<keyword evidence="5 7" id="KW-0472">Membrane</keyword>
<feature type="domain" description="ABC3 transporter permease C-terminal" evidence="8">
    <location>
        <begin position="145"/>
        <end position="251"/>
    </location>
</feature>
<dbReference type="PANTHER" id="PTHR30572:SF4">
    <property type="entry name" value="ABC TRANSPORTER PERMEASE YTRF"/>
    <property type="match status" value="1"/>
</dbReference>
<dbReference type="EMBL" id="JADBEL010000049">
    <property type="protein sequence ID" value="MBE1557085.1"/>
    <property type="molecule type" value="Genomic_DNA"/>
</dbReference>
<comment type="subcellular location">
    <subcellularLocation>
        <location evidence="1">Cell membrane</location>
        <topology evidence="1">Multi-pass membrane protein</topology>
    </subcellularLocation>
</comment>
<comment type="similarity">
    <text evidence="6">Belongs to the ABC-4 integral membrane protein family.</text>
</comment>
<feature type="transmembrane region" description="Helical" evidence="7">
    <location>
        <begin position="140"/>
        <end position="167"/>
    </location>
</feature>
<keyword evidence="4 7" id="KW-1133">Transmembrane helix</keyword>
<dbReference type="RefSeq" id="WP_192600672.1">
    <property type="nucleotide sequence ID" value="NZ_JADBEL010000049.1"/>
</dbReference>
<feature type="transmembrane region" description="Helical" evidence="7">
    <location>
        <begin position="415"/>
        <end position="437"/>
    </location>
</feature>
<name>A0A927RFA4_9BACL</name>
<feature type="transmembrane region" description="Helical" evidence="7">
    <location>
        <begin position="224"/>
        <end position="246"/>
    </location>
</feature>
<evidence type="ECO:0000256" key="3">
    <source>
        <dbReference type="ARBA" id="ARBA00022692"/>
    </source>
</evidence>
<keyword evidence="3 7" id="KW-0812">Transmembrane</keyword>
<reference evidence="9" key="1">
    <citation type="submission" date="2020-10" db="EMBL/GenBank/DDBJ databases">
        <title>Genomic Encyclopedia of Type Strains, Phase IV (KMG-IV): sequencing the most valuable type-strain genomes for metagenomic binning, comparative biology and taxonomic classification.</title>
        <authorList>
            <person name="Goeker M."/>
        </authorList>
    </citation>
    <scope>NUCLEOTIDE SEQUENCE</scope>
    <source>
        <strain evidence="9">DSM 13886</strain>
    </source>
</reference>
<dbReference type="InterPro" id="IPR003838">
    <property type="entry name" value="ABC3_permease_C"/>
</dbReference>
<keyword evidence="2" id="KW-1003">Cell membrane</keyword>
<proteinExistence type="inferred from homology"/>
<evidence type="ECO:0000256" key="2">
    <source>
        <dbReference type="ARBA" id="ARBA00022475"/>
    </source>
</evidence>
<keyword evidence="10" id="KW-1185">Reference proteome</keyword>
<dbReference type="Pfam" id="PF02687">
    <property type="entry name" value="FtsX"/>
    <property type="match status" value="2"/>
</dbReference>
<dbReference type="PANTHER" id="PTHR30572">
    <property type="entry name" value="MEMBRANE COMPONENT OF TRANSPORTER-RELATED"/>
    <property type="match status" value="1"/>
</dbReference>
<feature type="transmembrane region" description="Helical" evidence="7">
    <location>
        <begin position="332"/>
        <end position="357"/>
    </location>
</feature>
<dbReference type="AlphaFoldDB" id="A0A927RFA4"/>
<organism evidence="9 10">
    <name type="scientific">Sporosarcina limicola</name>
    <dbReference type="NCBI Taxonomy" id="34101"/>
    <lineage>
        <taxon>Bacteria</taxon>
        <taxon>Bacillati</taxon>
        <taxon>Bacillota</taxon>
        <taxon>Bacilli</taxon>
        <taxon>Bacillales</taxon>
        <taxon>Caryophanaceae</taxon>
        <taxon>Sporosarcina</taxon>
    </lineage>
</organism>
<evidence type="ECO:0000256" key="5">
    <source>
        <dbReference type="ARBA" id="ARBA00023136"/>
    </source>
</evidence>
<sequence>METYRPTTAELVIDANDNPINPPKLLKPAGFAMDFLSTPPSMLTTIEAAELFMGDKPISAIRIRVAGVAELSDDSQLVVEKVAREIEEQTGLLTDITLGSSPQPTLVHVPAINEEEALGWFQQPWVSIGSSITLFREAKIGFSGLIVSTMAVAVIYVWASSLVSLLARRKEFAVLLAVGWRPNQLSKLLFMESAILGIFVALISWMMLGFVYVTEGATVLPSRFVLTGLFGFVVYVLGAVIPGLLVRQISPYEAMQTGEISKASGRMVRTRGLLSMAFNHFTGKWKRSLLSIIAIALPTSLLALFLYVTVRLQGIMYTTWLGQYVALEVGPVHYTAMAVALMIAILTTAEIMWQNIAERQGEIALLKAVGWKDRNVRLLILIEGMFSGLFAAIIGLALAFGMMWGLYGQFPTDELVFILATGFIPIVIGILGTILPAERAVRVSPVRGVGGNYSNRKVIEKRLKWMIIVIFLLVLGAFVYTLL</sequence>
<evidence type="ECO:0000313" key="9">
    <source>
        <dbReference type="EMBL" id="MBE1557085.1"/>
    </source>
</evidence>
<feature type="transmembrane region" description="Helical" evidence="7">
    <location>
        <begin position="463"/>
        <end position="482"/>
    </location>
</feature>
<dbReference type="InterPro" id="IPR050250">
    <property type="entry name" value="Macrolide_Exporter_MacB"/>
</dbReference>
<dbReference type="Proteomes" id="UP000658225">
    <property type="component" value="Unassembled WGS sequence"/>
</dbReference>
<evidence type="ECO:0000313" key="10">
    <source>
        <dbReference type="Proteomes" id="UP000658225"/>
    </source>
</evidence>